<feature type="transmembrane region" description="Helical" evidence="1">
    <location>
        <begin position="96"/>
        <end position="115"/>
    </location>
</feature>
<feature type="transmembrane region" description="Helical" evidence="1">
    <location>
        <begin position="36"/>
        <end position="59"/>
    </location>
</feature>
<accession>L9X2L5</accession>
<feature type="transmembrane region" description="Helical" evidence="1">
    <location>
        <begin position="71"/>
        <end position="90"/>
    </location>
</feature>
<dbReference type="Pfam" id="PF02397">
    <property type="entry name" value="Bac_transf"/>
    <property type="match status" value="1"/>
</dbReference>
<dbReference type="InterPro" id="IPR003362">
    <property type="entry name" value="Bact_transf"/>
</dbReference>
<dbReference type="RefSeq" id="WP_008425084.1">
    <property type="nucleotide sequence ID" value="NZ_AOIA01000128.1"/>
</dbReference>
<sequence>MLLGREYRVAAAAGTLLLAFAAGVVASVPTETPTGVGGRLLEAALIAGVVGVALLPLYAPRPRSAATVLANTWRQLCLACLALIGLAAVGANAPPVSTTVAAGFLLAVSLPAWYGRCRRRNEPDRVLVVGDDPALIKSSILSLPVVPLGFLSPVMTERPIETAYSEASVASRSDDERIVTTDGGLPSGGRAGRIEMVAGADRLGGLSQLERTLRERDVDTVVLAFERGDREECFGVLRTCRHHGVDALVHDSLADRVLACGSVGDSLVRVRLRPWPWYGRLAKRAFDIAFAAVGLVALAPLIVLVVLAIRLDSPGPILYSQIRTGTLGRTFSVSKFRSMVADAEDDGARLSEEDAGGVDPRVTGVGRVLRKTHLDEIPQLSAILTGEMSVVGPRPERPEIDREIDTEDIDWSKRWFVKPGLTGIAQINDVTGFEPAKKLECDLEYVRRQSLWLDLELVVRQIRSVAVDVVDLVSERLNNEGDEGVRSS</sequence>
<keyword evidence="1" id="KW-1133">Transmembrane helix</keyword>
<proteinExistence type="predicted"/>
<dbReference type="STRING" id="1227498.C492_15591"/>
<dbReference type="PANTHER" id="PTHR30576">
    <property type="entry name" value="COLANIC BIOSYNTHESIS UDP-GLUCOSE LIPID CARRIER TRANSFERASE"/>
    <property type="match status" value="1"/>
</dbReference>
<keyword evidence="4" id="KW-1185">Reference proteome</keyword>
<evidence type="ECO:0000256" key="1">
    <source>
        <dbReference type="SAM" id="Phobius"/>
    </source>
</evidence>
<keyword evidence="3" id="KW-0808">Transferase</keyword>
<evidence type="ECO:0000313" key="4">
    <source>
        <dbReference type="Proteomes" id="UP000011531"/>
    </source>
</evidence>
<evidence type="ECO:0000259" key="2">
    <source>
        <dbReference type="Pfam" id="PF02397"/>
    </source>
</evidence>
<comment type="caution">
    <text evidence="3">The sequence shown here is derived from an EMBL/GenBank/DDBJ whole genome shotgun (WGS) entry which is preliminary data.</text>
</comment>
<keyword evidence="1" id="KW-0472">Membrane</keyword>
<feature type="domain" description="Bacterial sugar transferase" evidence="2">
    <location>
        <begin position="283"/>
        <end position="465"/>
    </location>
</feature>
<dbReference type="PATRIC" id="fig|1227498.3.peg.3066"/>
<feature type="transmembrane region" description="Helical" evidence="1">
    <location>
        <begin position="288"/>
        <end position="309"/>
    </location>
</feature>
<dbReference type="GO" id="GO:0016780">
    <property type="term" value="F:phosphotransferase activity, for other substituted phosphate groups"/>
    <property type="evidence" value="ECO:0007669"/>
    <property type="project" value="TreeGrafter"/>
</dbReference>
<evidence type="ECO:0000313" key="3">
    <source>
        <dbReference type="EMBL" id="ELY55711.1"/>
    </source>
</evidence>
<dbReference type="AlphaFoldDB" id="L9X2L5"/>
<dbReference type="EMBL" id="AOIA01000128">
    <property type="protein sequence ID" value="ELY55711.1"/>
    <property type="molecule type" value="Genomic_DNA"/>
</dbReference>
<keyword evidence="1" id="KW-0812">Transmembrane</keyword>
<gene>
    <name evidence="3" type="ORF">C492_15591</name>
</gene>
<protein>
    <submittedName>
        <fullName evidence="3">Exopolysaccharide biosynthesis polyprenyl glycosylphosphotransferase</fullName>
    </submittedName>
</protein>
<organism evidence="3 4">
    <name type="scientific">Natronococcus jeotgali DSM 18795</name>
    <dbReference type="NCBI Taxonomy" id="1227498"/>
    <lineage>
        <taxon>Archaea</taxon>
        <taxon>Methanobacteriati</taxon>
        <taxon>Methanobacteriota</taxon>
        <taxon>Stenosarchaea group</taxon>
        <taxon>Halobacteria</taxon>
        <taxon>Halobacteriales</taxon>
        <taxon>Natrialbaceae</taxon>
        <taxon>Natronococcus</taxon>
    </lineage>
</organism>
<dbReference type="Proteomes" id="UP000011531">
    <property type="component" value="Unassembled WGS sequence"/>
</dbReference>
<dbReference type="OrthoDB" id="340745at2157"/>
<reference evidence="3 4" key="1">
    <citation type="journal article" date="2014" name="PLoS Genet.">
        <title>Phylogenetically driven sequencing of extremely halophilic archaea reveals strategies for static and dynamic osmo-response.</title>
        <authorList>
            <person name="Becker E.A."/>
            <person name="Seitzer P.M."/>
            <person name="Tritt A."/>
            <person name="Larsen D."/>
            <person name="Krusor M."/>
            <person name="Yao A.I."/>
            <person name="Wu D."/>
            <person name="Madern D."/>
            <person name="Eisen J.A."/>
            <person name="Darling A.E."/>
            <person name="Facciotti M.T."/>
        </authorList>
    </citation>
    <scope>NUCLEOTIDE SEQUENCE [LARGE SCALE GENOMIC DNA]</scope>
    <source>
        <strain evidence="3 4">DSM 18795</strain>
    </source>
</reference>
<name>L9X2L5_9EURY</name>
<dbReference type="PANTHER" id="PTHR30576:SF0">
    <property type="entry name" value="UNDECAPRENYL-PHOSPHATE N-ACETYLGALACTOSAMINYL 1-PHOSPHATE TRANSFERASE-RELATED"/>
    <property type="match status" value="1"/>
</dbReference>